<feature type="region of interest" description="Disordered" evidence="1">
    <location>
        <begin position="1"/>
        <end position="28"/>
    </location>
</feature>
<keyword evidence="3" id="KW-1185">Reference proteome</keyword>
<evidence type="ECO:0000256" key="1">
    <source>
        <dbReference type="SAM" id="MobiDB-lite"/>
    </source>
</evidence>
<dbReference type="Proteomes" id="UP000481583">
    <property type="component" value="Unassembled WGS sequence"/>
</dbReference>
<evidence type="ECO:0000313" key="3">
    <source>
        <dbReference type="Proteomes" id="UP000481583"/>
    </source>
</evidence>
<name>A0A6G4U9F1_9ACTN</name>
<comment type="caution">
    <text evidence="2">The sequence shown here is derived from an EMBL/GenBank/DDBJ whole genome shotgun (WGS) entry which is preliminary data.</text>
</comment>
<dbReference type="EMBL" id="JAAKZV010000238">
    <property type="protein sequence ID" value="NGN68865.1"/>
    <property type="molecule type" value="Genomic_DNA"/>
</dbReference>
<organism evidence="2 3">
    <name type="scientific">Streptomyces coryli</name>
    <dbReference type="NCBI Taxonomy" id="1128680"/>
    <lineage>
        <taxon>Bacteria</taxon>
        <taxon>Bacillati</taxon>
        <taxon>Actinomycetota</taxon>
        <taxon>Actinomycetes</taxon>
        <taxon>Kitasatosporales</taxon>
        <taxon>Streptomycetaceae</taxon>
        <taxon>Streptomyces</taxon>
    </lineage>
</organism>
<evidence type="ECO:0000313" key="2">
    <source>
        <dbReference type="EMBL" id="NGN68865.1"/>
    </source>
</evidence>
<protein>
    <submittedName>
        <fullName evidence="2">Uncharacterized protein</fullName>
    </submittedName>
</protein>
<accession>A0A6G4U9F1</accession>
<feature type="region of interest" description="Disordered" evidence="1">
    <location>
        <begin position="43"/>
        <end position="77"/>
    </location>
</feature>
<gene>
    <name evidence="2" type="ORF">G5C51_33855</name>
</gene>
<feature type="compositionally biased region" description="Low complexity" evidence="1">
    <location>
        <begin position="58"/>
        <end position="71"/>
    </location>
</feature>
<dbReference type="AlphaFoldDB" id="A0A6G4U9F1"/>
<feature type="non-terminal residue" evidence="2">
    <location>
        <position position="77"/>
    </location>
</feature>
<feature type="compositionally biased region" description="Low complexity" evidence="1">
    <location>
        <begin position="19"/>
        <end position="28"/>
    </location>
</feature>
<sequence>MNGVGQRRPSWAEPEPYRAGPGEYAPYGQGAYAYAEPYEQHGPYEYTEPYEQHRPYEYTEPYEYAQPYEYAPTPPPP</sequence>
<reference evidence="2 3" key="1">
    <citation type="submission" date="2020-02" db="EMBL/GenBank/DDBJ databases">
        <title>Whole-genome analyses of novel actinobacteria.</title>
        <authorList>
            <person name="Sahin N."/>
        </authorList>
    </citation>
    <scope>NUCLEOTIDE SEQUENCE [LARGE SCALE GENOMIC DNA]</scope>
    <source>
        <strain evidence="2 3">A7024</strain>
    </source>
</reference>
<proteinExistence type="predicted"/>